<keyword evidence="4" id="KW-1185">Reference proteome</keyword>
<feature type="region of interest" description="Disordered" evidence="1">
    <location>
        <begin position="1"/>
        <end position="30"/>
    </location>
</feature>
<dbReference type="CDD" id="cd00093">
    <property type="entry name" value="HTH_XRE"/>
    <property type="match status" value="1"/>
</dbReference>
<dbReference type="EMBL" id="CP146275">
    <property type="protein sequence ID" value="WWT34071.1"/>
    <property type="molecule type" value="Genomic_DNA"/>
</dbReference>
<dbReference type="Gene3D" id="1.10.260.40">
    <property type="entry name" value="lambda repressor-like DNA-binding domains"/>
    <property type="match status" value="1"/>
</dbReference>
<dbReference type="RefSeq" id="WP_332717508.1">
    <property type="nucleotide sequence ID" value="NZ_CP146275.1"/>
</dbReference>
<protein>
    <submittedName>
        <fullName evidence="3">Helix-turn-helix domain-containing protein</fullName>
    </submittedName>
</protein>
<evidence type="ECO:0000313" key="3">
    <source>
        <dbReference type="EMBL" id="WWT34071.1"/>
    </source>
</evidence>
<dbReference type="Pfam" id="PF13560">
    <property type="entry name" value="HTH_31"/>
    <property type="match status" value="1"/>
</dbReference>
<accession>A0ABZ2I811</accession>
<dbReference type="InterPro" id="IPR001387">
    <property type="entry name" value="Cro/C1-type_HTH"/>
</dbReference>
<evidence type="ECO:0000313" key="4">
    <source>
        <dbReference type="Proteomes" id="UP001369958"/>
    </source>
</evidence>
<evidence type="ECO:0000259" key="2">
    <source>
        <dbReference type="PROSITE" id="PS50943"/>
    </source>
</evidence>
<feature type="domain" description="HTH cro/C1-type" evidence="2">
    <location>
        <begin position="34"/>
        <end position="88"/>
    </location>
</feature>
<organism evidence="3 4">
    <name type="scientific">Pelagibacterium nitratireducens</name>
    <dbReference type="NCBI Taxonomy" id="1046114"/>
    <lineage>
        <taxon>Bacteria</taxon>
        <taxon>Pseudomonadati</taxon>
        <taxon>Pseudomonadota</taxon>
        <taxon>Alphaproteobacteria</taxon>
        <taxon>Hyphomicrobiales</taxon>
        <taxon>Devosiaceae</taxon>
        <taxon>Pelagibacterium</taxon>
    </lineage>
</organism>
<dbReference type="SUPFAM" id="SSF47413">
    <property type="entry name" value="lambda repressor-like DNA-binding domains"/>
    <property type="match status" value="1"/>
</dbReference>
<dbReference type="PROSITE" id="PS50943">
    <property type="entry name" value="HTH_CROC1"/>
    <property type="match status" value="1"/>
</dbReference>
<dbReference type="SMART" id="SM00530">
    <property type="entry name" value="HTH_XRE"/>
    <property type="match status" value="1"/>
</dbReference>
<proteinExistence type="predicted"/>
<dbReference type="Proteomes" id="UP001369958">
    <property type="component" value="Chromosome"/>
</dbReference>
<gene>
    <name evidence="3" type="ORF">V6617_06310</name>
</gene>
<feature type="compositionally biased region" description="Polar residues" evidence="1">
    <location>
        <begin position="13"/>
        <end position="23"/>
    </location>
</feature>
<dbReference type="InterPro" id="IPR010982">
    <property type="entry name" value="Lambda_DNA-bd_dom_sf"/>
</dbReference>
<name>A0ABZ2I811_9HYPH</name>
<reference evidence="3 4" key="1">
    <citation type="submission" date="2024-02" db="EMBL/GenBank/DDBJ databases">
        <title>Complete genome sequence of Pelagibacterium nitratireducens ZH15.</title>
        <authorList>
            <person name="Zhao L.H."/>
        </authorList>
    </citation>
    <scope>NUCLEOTIDE SEQUENCE [LARGE SCALE GENOMIC DNA]</scope>
    <source>
        <strain evidence="3 4">ZH15</strain>
    </source>
</reference>
<sequence length="107" mass="11329">MSKNDTLAADLVNKSSSATSSAGNRKRLPSAAQVRAARAILDWTQDDLAGAAGITPQTVRLLETGQRVPFDRTLRAMKSAFEAAGVTFVVEARGEGVILLQAVSEQE</sequence>
<evidence type="ECO:0000256" key="1">
    <source>
        <dbReference type="SAM" id="MobiDB-lite"/>
    </source>
</evidence>